<protein>
    <submittedName>
        <fullName evidence="2">Uncharacterized protein</fullName>
    </submittedName>
</protein>
<proteinExistence type="predicted"/>
<gene>
    <name evidence="2" type="ORF">JKL49_17565</name>
</gene>
<reference evidence="2" key="1">
    <citation type="submission" date="2021-01" db="EMBL/GenBank/DDBJ databases">
        <title>Genome sequence of Phenylobacterium sp. 20VBR1 isolated from a valley glaceir, Ny-Alesund, Svalbard.</title>
        <authorList>
            <person name="Thomas F.A."/>
            <person name="Krishnan K.P."/>
            <person name="Sinha R.K."/>
        </authorList>
    </citation>
    <scope>NUCLEOTIDE SEQUENCE</scope>
    <source>
        <strain evidence="2">20VBR1</strain>
    </source>
</reference>
<dbReference type="InterPro" id="IPR016187">
    <property type="entry name" value="CTDL_fold"/>
</dbReference>
<name>A0A974S705_9CAUL</name>
<dbReference type="Gene3D" id="3.10.100.10">
    <property type="entry name" value="Mannose-Binding Protein A, subunit A"/>
    <property type="match status" value="1"/>
</dbReference>
<feature type="compositionally biased region" description="Pro residues" evidence="1">
    <location>
        <begin position="108"/>
        <end position="128"/>
    </location>
</feature>
<accession>A0A974S705</accession>
<feature type="region of interest" description="Disordered" evidence="1">
    <location>
        <begin position="70"/>
        <end position="128"/>
    </location>
</feature>
<evidence type="ECO:0000313" key="2">
    <source>
        <dbReference type="EMBL" id="QQZ49025.1"/>
    </source>
</evidence>
<dbReference type="InterPro" id="IPR016186">
    <property type="entry name" value="C-type_lectin-like/link_sf"/>
</dbReference>
<dbReference type="AlphaFoldDB" id="A0A974S705"/>
<dbReference type="EMBL" id="CP068570">
    <property type="protein sequence ID" value="QQZ49025.1"/>
    <property type="molecule type" value="Genomic_DNA"/>
</dbReference>
<feature type="compositionally biased region" description="Basic and acidic residues" evidence="1">
    <location>
        <begin position="74"/>
        <end position="86"/>
    </location>
</feature>
<evidence type="ECO:0000256" key="1">
    <source>
        <dbReference type="SAM" id="MobiDB-lite"/>
    </source>
</evidence>
<feature type="compositionally biased region" description="Polar residues" evidence="1">
    <location>
        <begin position="88"/>
        <end position="99"/>
    </location>
</feature>
<dbReference type="SUPFAM" id="SSF56436">
    <property type="entry name" value="C-type lectin-like"/>
    <property type="match status" value="1"/>
</dbReference>
<organism evidence="2">
    <name type="scientific">Phenylobacterium glaciei</name>
    <dbReference type="NCBI Taxonomy" id="2803784"/>
    <lineage>
        <taxon>Bacteria</taxon>
        <taxon>Pseudomonadati</taxon>
        <taxon>Pseudomonadota</taxon>
        <taxon>Alphaproteobacteria</taxon>
        <taxon>Caulobacterales</taxon>
        <taxon>Caulobacteraceae</taxon>
        <taxon>Phenylobacterium</taxon>
    </lineage>
</organism>
<sequence length="128" mass="13642">MKGADAWCQKLATQAGAGDHTWRAYLSATDAKGKAINARDRIGKGPWFNAKGVQIASSLDDLHSEAALTGKANSLDEKGNPVKGRGDSPNQHDMMTGSLSDGRLAPPVAMPCPPMRRPEPPPPSRRRT</sequence>